<dbReference type="AlphaFoldDB" id="A0A1N7K0P1"/>
<dbReference type="GO" id="GO:0005886">
    <property type="term" value="C:plasma membrane"/>
    <property type="evidence" value="ECO:0007669"/>
    <property type="project" value="UniProtKB-SubCell"/>
</dbReference>
<feature type="transmembrane region" description="Helical" evidence="7">
    <location>
        <begin position="340"/>
        <end position="364"/>
    </location>
</feature>
<keyword evidence="4 7" id="KW-1133">Transmembrane helix</keyword>
<reference evidence="9" key="1">
    <citation type="submission" date="2017-01" db="EMBL/GenBank/DDBJ databases">
        <authorList>
            <person name="Varghese N."/>
            <person name="Submissions S."/>
        </authorList>
    </citation>
    <scope>NUCLEOTIDE SEQUENCE [LARGE SCALE GENOMIC DNA]</scope>
    <source>
        <strain evidence="9">DSM 18714</strain>
    </source>
</reference>
<gene>
    <name evidence="8" type="ORF">SAMN05421795_101511</name>
</gene>
<feature type="compositionally biased region" description="Basic residues" evidence="6">
    <location>
        <begin position="34"/>
        <end position="51"/>
    </location>
</feature>
<feature type="transmembrane region" description="Helical" evidence="7">
    <location>
        <begin position="300"/>
        <end position="320"/>
    </location>
</feature>
<comment type="subcellular location">
    <subcellularLocation>
        <location evidence="1">Cell membrane</location>
        <topology evidence="1">Multi-pass membrane protein</topology>
    </subcellularLocation>
</comment>
<evidence type="ECO:0000256" key="6">
    <source>
        <dbReference type="SAM" id="MobiDB-lite"/>
    </source>
</evidence>
<keyword evidence="5 7" id="KW-0472">Membrane</keyword>
<evidence type="ECO:0000256" key="7">
    <source>
        <dbReference type="SAM" id="Phobius"/>
    </source>
</evidence>
<evidence type="ECO:0008006" key="10">
    <source>
        <dbReference type="Google" id="ProtNLM"/>
    </source>
</evidence>
<sequence>MPQEKPCYCLEYRNTITLLPKFSSRLDLMDRKPRPSRARKAPARAPRAPRSRPRELGLMALMISAVLAGLAGLAAATGWDETWAALERVPAQLVAVLLALSGLNYLLRGLRWHLTAERLGLPTPMKANLRHFIGGFALSVTPGRLGELVRLRWIARETGWRAERAAPLVIMDRAGDLAALALLLALAAGTTAGGDARSAEALTAAGGALVAAILATHPRLIAGGIGATHATLRQIAPPLARRLLRPFARARAAAASLARFTHGPTLLAALALGMLGWLAESLSFHLLLGALGADLGLARATAIFVFATLVGGATGAPGGLGGAEATMVALLTLDGVDMPTALAATALIRLTTLWFAILLGLLVFPTAERISKGN</sequence>
<name>A0A1N7K0P1_9RHOB</name>
<dbReference type="PANTHER" id="PTHR39087">
    <property type="entry name" value="UPF0104 MEMBRANE PROTEIN MJ1595"/>
    <property type="match status" value="1"/>
</dbReference>
<evidence type="ECO:0000313" key="8">
    <source>
        <dbReference type="EMBL" id="SIS55163.1"/>
    </source>
</evidence>
<feature type="transmembrane region" description="Helical" evidence="7">
    <location>
        <begin position="89"/>
        <end position="107"/>
    </location>
</feature>
<dbReference type="Pfam" id="PF03706">
    <property type="entry name" value="LPG_synthase_TM"/>
    <property type="match status" value="1"/>
</dbReference>
<proteinExistence type="predicted"/>
<keyword evidence="9" id="KW-1185">Reference proteome</keyword>
<evidence type="ECO:0000256" key="2">
    <source>
        <dbReference type="ARBA" id="ARBA00022475"/>
    </source>
</evidence>
<protein>
    <recommendedName>
        <fullName evidence="10">Lysylphosphatidylglycerol synthase TM region</fullName>
    </recommendedName>
</protein>
<feature type="transmembrane region" description="Helical" evidence="7">
    <location>
        <begin position="56"/>
        <end position="77"/>
    </location>
</feature>
<evidence type="ECO:0000256" key="5">
    <source>
        <dbReference type="ARBA" id="ARBA00023136"/>
    </source>
</evidence>
<organism evidence="8 9">
    <name type="scientific">Phaeovulum vinaykumarii</name>
    <dbReference type="NCBI Taxonomy" id="407234"/>
    <lineage>
        <taxon>Bacteria</taxon>
        <taxon>Pseudomonadati</taxon>
        <taxon>Pseudomonadota</taxon>
        <taxon>Alphaproteobacteria</taxon>
        <taxon>Rhodobacterales</taxon>
        <taxon>Paracoccaceae</taxon>
        <taxon>Phaeovulum</taxon>
    </lineage>
</organism>
<keyword evidence="3 7" id="KW-0812">Transmembrane</keyword>
<evidence type="ECO:0000256" key="3">
    <source>
        <dbReference type="ARBA" id="ARBA00022692"/>
    </source>
</evidence>
<feature type="transmembrane region" description="Helical" evidence="7">
    <location>
        <begin position="174"/>
        <end position="192"/>
    </location>
</feature>
<dbReference type="STRING" id="407234.SAMN05421795_101511"/>
<evidence type="ECO:0000256" key="4">
    <source>
        <dbReference type="ARBA" id="ARBA00022989"/>
    </source>
</evidence>
<dbReference type="PANTHER" id="PTHR39087:SF2">
    <property type="entry name" value="UPF0104 MEMBRANE PROTEIN MJ1595"/>
    <property type="match status" value="1"/>
</dbReference>
<evidence type="ECO:0000256" key="1">
    <source>
        <dbReference type="ARBA" id="ARBA00004651"/>
    </source>
</evidence>
<accession>A0A1N7K0P1</accession>
<feature type="transmembrane region" description="Helical" evidence="7">
    <location>
        <begin position="266"/>
        <end position="288"/>
    </location>
</feature>
<dbReference type="Proteomes" id="UP000186098">
    <property type="component" value="Unassembled WGS sequence"/>
</dbReference>
<dbReference type="InterPro" id="IPR022791">
    <property type="entry name" value="L-PG_synthase/AglD"/>
</dbReference>
<dbReference type="EMBL" id="FTOM01000001">
    <property type="protein sequence ID" value="SIS55163.1"/>
    <property type="molecule type" value="Genomic_DNA"/>
</dbReference>
<dbReference type="NCBIfam" id="TIGR00374">
    <property type="entry name" value="flippase-like domain"/>
    <property type="match status" value="1"/>
</dbReference>
<evidence type="ECO:0000313" key="9">
    <source>
        <dbReference type="Proteomes" id="UP000186098"/>
    </source>
</evidence>
<feature type="region of interest" description="Disordered" evidence="6">
    <location>
        <begin position="30"/>
        <end position="51"/>
    </location>
</feature>
<keyword evidence="2" id="KW-1003">Cell membrane</keyword>